<keyword evidence="5 7" id="KW-0862">Zinc</keyword>
<dbReference type="EMBL" id="CP036313">
    <property type="protein sequence ID" value="QBH15097.1"/>
    <property type="molecule type" value="Genomic_DNA"/>
</dbReference>
<protein>
    <recommendedName>
        <fullName evidence="3 5">6-carboxy-5,6,7,8-tetrahydropterin synthase</fullName>
        <ecNumber evidence="5">4.-.-.-</ecNumber>
    </recommendedName>
</protein>
<dbReference type="AlphaFoldDB" id="A0A328FDL4"/>
<organism evidence="9 10">
    <name type="scientific">Desulfobacter hydrogenophilus</name>
    <dbReference type="NCBI Taxonomy" id="2291"/>
    <lineage>
        <taxon>Bacteria</taxon>
        <taxon>Pseudomonadati</taxon>
        <taxon>Thermodesulfobacteriota</taxon>
        <taxon>Desulfobacteria</taxon>
        <taxon>Desulfobacterales</taxon>
        <taxon>Desulfobacteraceae</taxon>
        <taxon>Desulfobacter</taxon>
    </lineage>
</organism>
<dbReference type="RefSeq" id="WP_111956151.1">
    <property type="nucleotide sequence ID" value="NZ_CP036313.1"/>
</dbReference>
<keyword evidence="11" id="KW-1185">Reference proteome</keyword>
<dbReference type="PANTHER" id="PTHR12589:SF8">
    <property type="entry name" value="6-CARBOXY-5,6,7,8-TETRAHYDROPTERIN SYNTHASE"/>
    <property type="match status" value="1"/>
</dbReference>
<dbReference type="Pfam" id="PF01242">
    <property type="entry name" value="PTPS"/>
    <property type="match status" value="1"/>
</dbReference>
<evidence type="ECO:0000313" key="8">
    <source>
        <dbReference type="EMBL" id="QBH15097.1"/>
    </source>
</evidence>
<evidence type="ECO:0000256" key="4">
    <source>
        <dbReference type="ARBA" id="ARBA00048807"/>
    </source>
</evidence>
<keyword evidence="5" id="KW-0456">Lyase</keyword>
<comment type="catalytic activity">
    <reaction evidence="4 5">
        <text>7,8-dihydroneopterin 3'-triphosphate + H2O = 6-carboxy-5,6,7,8-tetrahydropterin + triphosphate + acetaldehyde + 2 H(+)</text>
        <dbReference type="Rhea" id="RHEA:27966"/>
        <dbReference type="ChEBI" id="CHEBI:15343"/>
        <dbReference type="ChEBI" id="CHEBI:15377"/>
        <dbReference type="ChEBI" id="CHEBI:15378"/>
        <dbReference type="ChEBI" id="CHEBI:18036"/>
        <dbReference type="ChEBI" id="CHEBI:58462"/>
        <dbReference type="ChEBI" id="CHEBI:61032"/>
        <dbReference type="EC" id="4.1.2.50"/>
    </reaction>
</comment>
<feature type="active site" description="Proton acceptor" evidence="6">
    <location>
        <position position="23"/>
    </location>
</feature>
<dbReference type="GO" id="GO:0046872">
    <property type="term" value="F:metal ion binding"/>
    <property type="evidence" value="ECO:0007669"/>
    <property type="project" value="UniProtKB-KW"/>
</dbReference>
<sequence length="132" mass="14867">MFELKVKTRFAGAHQLAMVGRKCENLHGHNWQVEVYVKGDQLNDAGVLADFGDIKRAVRAVVDEELDHQFLNELPAFEDNQPTSELIAVYIAGKVQAYLDKNLDEKVVVSRVMAWESDDACAIYYPTPVVTQ</sequence>
<comment type="cofactor">
    <cofactor evidence="5 7">
        <name>Zn(2+)</name>
        <dbReference type="ChEBI" id="CHEBI:29105"/>
    </cofactor>
    <text evidence="5 7">Binds 1 zinc ion per subunit.</text>
</comment>
<keyword evidence="5 7" id="KW-0479">Metal-binding</keyword>
<reference evidence="9 10" key="1">
    <citation type="submission" date="2018-06" db="EMBL/GenBank/DDBJ databases">
        <title>Complete Genome Sequence of Desulfobacter hydrogenophilus (DSM3380).</title>
        <authorList>
            <person name="Marietou A."/>
            <person name="Schreiber L."/>
            <person name="Marshall I."/>
            <person name="Jorgensen B."/>
        </authorList>
    </citation>
    <scope>NUCLEOTIDE SEQUENCE [LARGE SCALE GENOMIC DNA]</scope>
    <source>
        <strain evidence="9 10">DSM 3380</strain>
    </source>
</reference>
<proteinExistence type="inferred from homology"/>
<evidence type="ECO:0000256" key="3">
    <source>
        <dbReference type="ARBA" id="ARBA00018141"/>
    </source>
</evidence>
<feature type="binding site" evidence="7">
    <location>
        <position position="27"/>
    </location>
    <ligand>
        <name>Zn(2+)</name>
        <dbReference type="ChEBI" id="CHEBI:29105"/>
    </ligand>
</feature>
<feature type="active site" description="Charge relay system" evidence="6">
    <location>
        <position position="116"/>
    </location>
</feature>
<comment type="pathway">
    <text evidence="1 5">Purine metabolism; 7-cyano-7-deazaguanine biosynthesis.</text>
</comment>
<dbReference type="Proteomes" id="UP000248798">
    <property type="component" value="Unassembled WGS sequence"/>
</dbReference>
<dbReference type="Proteomes" id="UP000293902">
    <property type="component" value="Chromosome"/>
</dbReference>
<dbReference type="InterPro" id="IPR038418">
    <property type="entry name" value="6-PTP_synth/QueD_sf"/>
</dbReference>
<dbReference type="InterPro" id="IPR007115">
    <property type="entry name" value="6-PTP_synth/QueD"/>
</dbReference>
<feature type="active site" description="Charge relay system" evidence="6">
    <location>
        <position position="68"/>
    </location>
</feature>
<gene>
    <name evidence="9" type="primary">queD</name>
    <name evidence="9" type="ORF">DO021_09810</name>
    <name evidence="8" type="ORF">EYB58_20530</name>
</gene>
<evidence type="ECO:0000256" key="7">
    <source>
        <dbReference type="PIRSR" id="PIRSR006113-2"/>
    </source>
</evidence>
<evidence type="ECO:0000313" key="9">
    <source>
        <dbReference type="EMBL" id="RAM02226.1"/>
    </source>
</evidence>
<dbReference type="PIRSF" id="PIRSF006113">
    <property type="entry name" value="PTP_synth"/>
    <property type="match status" value="1"/>
</dbReference>
<dbReference type="NCBIfam" id="TIGR03367">
    <property type="entry name" value="queuosine_QueD"/>
    <property type="match status" value="1"/>
</dbReference>
<accession>A0A328FDL4</accession>
<dbReference type="EMBL" id="QLNI01000017">
    <property type="protein sequence ID" value="RAM02226.1"/>
    <property type="molecule type" value="Genomic_DNA"/>
</dbReference>
<feature type="binding site" evidence="7">
    <location>
        <position position="14"/>
    </location>
    <ligand>
        <name>Zn(2+)</name>
        <dbReference type="ChEBI" id="CHEBI:29105"/>
    </ligand>
</feature>
<evidence type="ECO:0000313" key="11">
    <source>
        <dbReference type="Proteomes" id="UP000293902"/>
    </source>
</evidence>
<evidence type="ECO:0000256" key="5">
    <source>
        <dbReference type="PIRNR" id="PIRNR006113"/>
    </source>
</evidence>
<feature type="binding site" evidence="7">
    <location>
        <position position="29"/>
    </location>
    <ligand>
        <name>Zn(2+)</name>
        <dbReference type="ChEBI" id="CHEBI:29105"/>
    </ligand>
</feature>
<name>A0A328FDL4_9BACT</name>
<dbReference type="UniPathway" id="UPA00391"/>
<evidence type="ECO:0000313" key="10">
    <source>
        <dbReference type="Proteomes" id="UP000248798"/>
    </source>
</evidence>
<comment type="similarity">
    <text evidence="2 5">Belongs to the PTPS family. QueD subfamily.</text>
</comment>
<dbReference type="GO" id="GO:0070497">
    <property type="term" value="F:6-carboxytetrahydropterin synthase activity"/>
    <property type="evidence" value="ECO:0007669"/>
    <property type="project" value="UniProtKB-EC"/>
</dbReference>
<evidence type="ECO:0000256" key="2">
    <source>
        <dbReference type="ARBA" id="ARBA00008900"/>
    </source>
</evidence>
<evidence type="ECO:0000256" key="1">
    <source>
        <dbReference type="ARBA" id="ARBA00005061"/>
    </source>
</evidence>
<dbReference type="EC" id="4.-.-.-" evidence="5"/>
<evidence type="ECO:0000256" key="6">
    <source>
        <dbReference type="PIRSR" id="PIRSR006113-1"/>
    </source>
</evidence>
<dbReference type="PANTHER" id="PTHR12589">
    <property type="entry name" value="PYRUVOYL TETRAHYDROBIOPTERIN SYNTHASE"/>
    <property type="match status" value="1"/>
</dbReference>
<dbReference type="Gene3D" id="3.30.479.10">
    <property type="entry name" value="6-pyruvoyl tetrahydropterin synthase/QueD"/>
    <property type="match status" value="1"/>
</dbReference>
<dbReference type="OrthoDB" id="9804698at2"/>
<dbReference type="GO" id="GO:0008616">
    <property type="term" value="P:tRNA queuosine(34) biosynthetic process"/>
    <property type="evidence" value="ECO:0007669"/>
    <property type="project" value="UniProtKB-KW"/>
</dbReference>
<reference evidence="8 11" key="2">
    <citation type="submission" date="2019-02" db="EMBL/GenBank/DDBJ databases">
        <title>Complete genome sequence of Desulfobacter hydrogenophilus AcRS1.</title>
        <authorList>
            <person name="Marietou A."/>
            <person name="Lund M.B."/>
            <person name="Marshall I.P.G."/>
            <person name="Schreiber L."/>
            <person name="Jorgensen B."/>
        </authorList>
    </citation>
    <scope>NUCLEOTIDE SEQUENCE [LARGE SCALE GENOMIC DNA]</scope>
    <source>
        <strain evidence="8 11">AcRS1</strain>
    </source>
</reference>
<dbReference type="SUPFAM" id="SSF55620">
    <property type="entry name" value="Tetrahydrobiopterin biosynthesis enzymes-like"/>
    <property type="match status" value="1"/>
</dbReference>
<keyword evidence="5" id="KW-0671">Queuosine biosynthesis</keyword>